<dbReference type="PROSITE" id="PS00092">
    <property type="entry name" value="N6_MTASE"/>
    <property type="match status" value="1"/>
</dbReference>
<dbReference type="AlphaFoldDB" id="A0A1G8ZQW7"/>
<evidence type="ECO:0000313" key="4">
    <source>
        <dbReference type="EMBL" id="SDK17492.1"/>
    </source>
</evidence>
<sequence>MMKARTQTIAWVQQGSTREAEWLSALQTNPPKWLEVIGDQTNADTAYRMASEGCGLVYVGDYQNARQLVQALARRIDKKPLKAAPTLLATFHLHRARQIQRANILNKVMLHLENGRSALKRAPDVSEALIQALDGEVPDSLLIPLQILQGMVGAYEWRKKGVLIPALAKNIHAYYGVYSPVRGEYLELIAQAPLQARTAMDIGTGTGVIAAILAKRGVPAIIATDNQPRALVCARENVQHLGYGNKVSVVEADLFPVDSKADLIVCNPPWLPAKAQSAIEHAVYDPDSRMLKAFLNGVTAHLNPNGEAWLVMSDLAELIGLRKPGELAGWIADAGLEIVQRLDTQPKHGKAQDTQDPLFAARSKEATSLYRLKLQ</sequence>
<accession>A0A1G8ZQW7</accession>
<dbReference type="InterPro" id="IPR002052">
    <property type="entry name" value="DNA_methylase_N6_adenine_CS"/>
</dbReference>
<reference evidence="5" key="1">
    <citation type="submission" date="2016-10" db="EMBL/GenBank/DDBJ databases">
        <authorList>
            <person name="Varghese N."/>
            <person name="Submissions S."/>
        </authorList>
    </citation>
    <scope>NUCLEOTIDE SEQUENCE [LARGE SCALE GENOMIC DNA]</scope>
    <source>
        <strain evidence="5">CBMB127</strain>
    </source>
</reference>
<name>A0A1G8ZQW7_9PROT</name>
<dbReference type="GO" id="GO:0003676">
    <property type="term" value="F:nucleic acid binding"/>
    <property type="evidence" value="ECO:0007669"/>
    <property type="project" value="InterPro"/>
</dbReference>
<dbReference type="Gene3D" id="3.40.50.150">
    <property type="entry name" value="Vaccinia Virus protein VP39"/>
    <property type="match status" value="1"/>
</dbReference>
<keyword evidence="1 4" id="KW-0808">Transferase</keyword>
<keyword evidence="2" id="KW-0949">S-adenosyl-L-methionine</keyword>
<dbReference type="PANTHER" id="PTHR18895">
    <property type="entry name" value="HEMK METHYLTRANSFERASE"/>
    <property type="match status" value="1"/>
</dbReference>
<dbReference type="InterPro" id="IPR029063">
    <property type="entry name" value="SAM-dependent_MTases_sf"/>
</dbReference>
<evidence type="ECO:0000313" key="5">
    <source>
        <dbReference type="Proteomes" id="UP000198629"/>
    </source>
</evidence>
<dbReference type="InterPro" id="IPR007848">
    <property type="entry name" value="Small_mtfrase_dom"/>
</dbReference>
<dbReference type="PANTHER" id="PTHR18895:SF74">
    <property type="entry name" value="MTRF1L RELEASE FACTOR GLUTAMINE METHYLTRANSFERASE"/>
    <property type="match status" value="1"/>
</dbReference>
<dbReference type="RefSeq" id="WP_245652585.1">
    <property type="nucleotide sequence ID" value="NZ_FNFX01000001.1"/>
</dbReference>
<evidence type="ECO:0000259" key="3">
    <source>
        <dbReference type="Pfam" id="PF05175"/>
    </source>
</evidence>
<evidence type="ECO:0000256" key="1">
    <source>
        <dbReference type="ARBA" id="ARBA00022603"/>
    </source>
</evidence>
<protein>
    <submittedName>
        <fullName evidence="4">Methylase of polypeptide chain release factors</fullName>
    </submittedName>
</protein>
<organism evidence="4 5">
    <name type="scientific">Methylophilus rhizosphaerae</name>
    <dbReference type="NCBI Taxonomy" id="492660"/>
    <lineage>
        <taxon>Bacteria</taxon>
        <taxon>Pseudomonadati</taxon>
        <taxon>Pseudomonadota</taxon>
        <taxon>Betaproteobacteria</taxon>
        <taxon>Nitrosomonadales</taxon>
        <taxon>Methylophilaceae</taxon>
        <taxon>Methylophilus</taxon>
    </lineage>
</organism>
<dbReference type="SUPFAM" id="SSF53335">
    <property type="entry name" value="S-adenosyl-L-methionine-dependent methyltransferases"/>
    <property type="match status" value="1"/>
</dbReference>
<dbReference type="EMBL" id="FNFX01000001">
    <property type="protein sequence ID" value="SDK17492.1"/>
    <property type="molecule type" value="Genomic_DNA"/>
</dbReference>
<dbReference type="CDD" id="cd02440">
    <property type="entry name" value="AdoMet_MTases"/>
    <property type="match status" value="1"/>
</dbReference>
<gene>
    <name evidence="4" type="ORF">SAMN05192566_0469</name>
</gene>
<keyword evidence="5" id="KW-1185">Reference proteome</keyword>
<dbReference type="Pfam" id="PF05175">
    <property type="entry name" value="MTS"/>
    <property type="match status" value="1"/>
</dbReference>
<feature type="domain" description="Methyltransferase small" evidence="3">
    <location>
        <begin position="195"/>
        <end position="313"/>
    </location>
</feature>
<dbReference type="GO" id="GO:0036009">
    <property type="term" value="F:protein-glutamine N-methyltransferase activity"/>
    <property type="evidence" value="ECO:0007669"/>
    <property type="project" value="TreeGrafter"/>
</dbReference>
<evidence type="ECO:0000256" key="2">
    <source>
        <dbReference type="ARBA" id="ARBA00022691"/>
    </source>
</evidence>
<keyword evidence="1 4" id="KW-0489">Methyltransferase</keyword>
<proteinExistence type="predicted"/>
<dbReference type="STRING" id="492660.SAMN05192566_0469"/>
<dbReference type="Proteomes" id="UP000198629">
    <property type="component" value="Unassembled WGS sequence"/>
</dbReference>
<dbReference type="GO" id="GO:0032259">
    <property type="term" value="P:methylation"/>
    <property type="evidence" value="ECO:0007669"/>
    <property type="project" value="UniProtKB-KW"/>
</dbReference>
<dbReference type="InterPro" id="IPR050320">
    <property type="entry name" value="N5-glutamine_MTase"/>
</dbReference>